<keyword evidence="11 17" id="KW-0863">Zinc-finger</keyword>
<dbReference type="Pfam" id="PF13639">
    <property type="entry name" value="zf-RING_2"/>
    <property type="match status" value="1"/>
</dbReference>
<dbReference type="InterPro" id="IPR032675">
    <property type="entry name" value="LRR_dom_sf"/>
</dbReference>
<dbReference type="PROSITE" id="PS50011">
    <property type="entry name" value="PROTEIN_KINASE_DOM"/>
    <property type="match status" value="1"/>
</dbReference>
<evidence type="ECO:0000313" key="24">
    <source>
        <dbReference type="Proteomes" id="UP000004994"/>
    </source>
</evidence>
<evidence type="ECO:0000256" key="4">
    <source>
        <dbReference type="ARBA" id="ARBA00012483"/>
    </source>
</evidence>
<evidence type="ECO:0000256" key="13">
    <source>
        <dbReference type="ARBA" id="ARBA00022833"/>
    </source>
</evidence>
<organism evidence="23">
    <name type="scientific">Solanum lycopersicum</name>
    <name type="common">Tomato</name>
    <name type="synonym">Lycopersicon esculentum</name>
    <dbReference type="NCBI Taxonomy" id="4081"/>
    <lineage>
        <taxon>Eukaryota</taxon>
        <taxon>Viridiplantae</taxon>
        <taxon>Streptophyta</taxon>
        <taxon>Embryophyta</taxon>
        <taxon>Tracheophyta</taxon>
        <taxon>Spermatophyta</taxon>
        <taxon>Magnoliopsida</taxon>
        <taxon>eudicotyledons</taxon>
        <taxon>Gunneridae</taxon>
        <taxon>Pentapetalae</taxon>
        <taxon>asterids</taxon>
        <taxon>lamiids</taxon>
        <taxon>Solanales</taxon>
        <taxon>Solanaceae</taxon>
        <taxon>Solanoideae</taxon>
        <taxon>Solaneae</taxon>
        <taxon>Solanum</taxon>
        <taxon>Solanum subgen. Lycopersicon</taxon>
    </lineage>
</organism>
<keyword evidence="10" id="KW-0677">Repeat</keyword>
<comment type="pathway">
    <text evidence="3">Protein modification; protein ubiquitination.</text>
</comment>
<evidence type="ECO:0000256" key="12">
    <source>
        <dbReference type="ARBA" id="ARBA00022786"/>
    </source>
</evidence>
<dbReference type="FunFam" id="3.30.40.10:FF:000187">
    <property type="entry name" value="E3 ubiquitin-protein ligase ATL6"/>
    <property type="match status" value="1"/>
</dbReference>
<evidence type="ECO:0000256" key="17">
    <source>
        <dbReference type="PROSITE-ProRule" id="PRU00175"/>
    </source>
</evidence>
<dbReference type="GO" id="GO:0004672">
    <property type="term" value="F:protein kinase activity"/>
    <property type="evidence" value="ECO:0007669"/>
    <property type="project" value="InterPro"/>
</dbReference>
<feature type="signal peptide" evidence="20">
    <location>
        <begin position="1"/>
        <end position="25"/>
    </location>
</feature>
<dbReference type="SUPFAM" id="SSF57850">
    <property type="entry name" value="RING/U-box"/>
    <property type="match status" value="1"/>
</dbReference>
<dbReference type="PROSITE" id="PS50089">
    <property type="entry name" value="ZF_RING_2"/>
    <property type="match status" value="1"/>
</dbReference>
<dbReference type="FunFam" id="3.80.10.10:FF:000400">
    <property type="entry name" value="Nuclear pore complex protein NUP107"/>
    <property type="match status" value="1"/>
</dbReference>
<dbReference type="PaxDb" id="4081-Solyc03g114080.1.1"/>
<evidence type="ECO:0000256" key="10">
    <source>
        <dbReference type="ARBA" id="ARBA00022737"/>
    </source>
</evidence>
<evidence type="ECO:0000256" key="11">
    <source>
        <dbReference type="ARBA" id="ARBA00022771"/>
    </source>
</evidence>
<evidence type="ECO:0000256" key="1">
    <source>
        <dbReference type="ARBA" id="ARBA00000900"/>
    </source>
</evidence>
<evidence type="ECO:0000256" key="9">
    <source>
        <dbReference type="ARBA" id="ARBA00022729"/>
    </source>
</evidence>
<evidence type="ECO:0000256" key="3">
    <source>
        <dbReference type="ARBA" id="ARBA00004906"/>
    </source>
</evidence>
<dbReference type="GO" id="GO:0016020">
    <property type="term" value="C:membrane"/>
    <property type="evidence" value="ECO:0007669"/>
    <property type="project" value="UniProtKB-SubCell"/>
</dbReference>
<dbReference type="InterPro" id="IPR013083">
    <property type="entry name" value="Znf_RING/FYVE/PHD"/>
</dbReference>
<dbReference type="InParanoid" id="A0A3Q7FR60"/>
<dbReference type="Pfam" id="PF13855">
    <property type="entry name" value="LRR_8"/>
    <property type="match status" value="1"/>
</dbReference>
<dbReference type="CDD" id="cd16461">
    <property type="entry name" value="RING-H2_EL5-like"/>
    <property type="match status" value="1"/>
</dbReference>
<feature type="domain" description="Protein kinase" evidence="21">
    <location>
        <begin position="343"/>
        <end position="608"/>
    </location>
</feature>
<keyword evidence="15 19" id="KW-0472">Membrane</keyword>
<dbReference type="EnsemblPlants" id="Solyc03g114080.2.1">
    <property type="protein sequence ID" value="Solyc03g114080.2.1"/>
    <property type="gene ID" value="Solyc03g114080.2"/>
</dbReference>
<feature type="domain" description="RING-type" evidence="22">
    <location>
        <begin position="668"/>
        <end position="710"/>
    </location>
</feature>
<keyword evidence="13" id="KW-0862">Zinc</keyword>
<dbReference type="InterPro" id="IPR001841">
    <property type="entry name" value="Znf_RING"/>
</dbReference>
<keyword evidence="14 19" id="KW-1133">Transmembrane helix</keyword>
<dbReference type="InterPro" id="IPR001245">
    <property type="entry name" value="Ser-Thr/Tyr_kinase_cat_dom"/>
</dbReference>
<comment type="subcellular location">
    <subcellularLocation>
        <location evidence="2">Membrane</location>
        <topology evidence="2">Single-pass membrane protein</topology>
    </subcellularLocation>
</comment>
<dbReference type="GO" id="GO:0061630">
    <property type="term" value="F:ubiquitin protein ligase activity"/>
    <property type="evidence" value="ECO:0007669"/>
    <property type="project" value="UniProtKB-EC"/>
</dbReference>
<keyword evidence="7 19" id="KW-0812">Transmembrane</keyword>
<dbReference type="Gramene" id="Solyc03g114080.2.1">
    <property type="protein sequence ID" value="Solyc03g114080.2.1"/>
    <property type="gene ID" value="Solyc03g114080.2"/>
</dbReference>
<evidence type="ECO:0000256" key="14">
    <source>
        <dbReference type="ARBA" id="ARBA00022989"/>
    </source>
</evidence>
<dbReference type="InterPro" id="IPR001611">
    <property type="entry name" value="Leu-rich_rpt"/>
</dbReference>
<dbReference type="Gene3D" id="3.80.10.10">
    <property type="entry name" value="Ribonuclease Inhibitor"/>
    <property type="match status" value="2"/>
</dbReference>
<keyword evidence="12" id="KW-0833">Ubl conjugation pathway</keyword>
<keyword evidence="18" id="KW-0547">Nucleotide-binding</keyword>
<keyword evidence="18" id="KW-0067">ATP-binding</keyword>
<protein>
    <recommendedName>
        <fullName evidence="4">RING-type E3 ubiquitin transferase</fullName>
        <ecNumber evidence="4">2.3.2.27</ecNumber>
    </recommendedName>
</protein>
<evidence type="ECO:0000313" key="23">
    <source>
        <dbReference type="EnsemblPlants" id="Solyc03g114080.2.1"/>
    </source>
</evidence>
<sequence length="884" mass="98349">MIPSTRWVIMSVIFQMLLVLAGSESLEVRQALVKFMNKISLGNISKEVNFGWDLSSDPCTNKWEGITCDSKTQHVKNIVLDQKNLTGTLDAAFVCEATSLAVLSLNENEIVGTLPQEISNCRRLTHLYLRGNKLSSNLPSSISRLSNLKRFVISDNAFSGQIPDMSRISGLITFLAERNQLTGQIPEFDFSNLVGFNVSYNNLTGPVPDVKGHFSSSSFSGNPGLCGVPLPSICPPSPLPPPHPVAKKRKVSYFIYLGYAILGLIIILLLVWKLFKCIRKKKSNSSPMDQNKTIISSSVVTKTPKNRSEYSITSSPENSMLSASFEILSSPLANKLRFEDMLRAPAELIGKGKHGSVYKVNVDGVTLVVKRISGWNISKDDFKKRMQRIHRMKHPHVLPLVAFYSSKQEKLTVYKYQQNGSLFKHLHSSQGSKVFEWASRLAIAASVAEALAFMHEGLQNDDIPHGNMKSTNILLNDDMEACIGEYGLMPNNHDQSFVAQSDHSIREDDSVAITTRNTFKMDVYSFGVILLELLTGKPVQASGYELSRWINSVVRAEWTGEVFDKSLITDGTNEERMINLLHVALKCIDTSPDARPNMKEVAFIINSIKEDEEKSVSAFPESSGSQVIQRQLQQLFRQHDSGVDQAIIDTLPLFLYKDIKGLKEPFDCAVCLCEFSEHDKLRLLPFCSHAFHIHCIDTWLLSNSTCPLCRGIISSAVSMGNSLLGSIESREQWSFHLEDGIANDEKTDNVGEIRVFSVRLGKLKSINEGVENHEDKSTQGEIISCNLDARRCFSMGSFQYVVGDSELQIALPNVKILKAKCENTNFGANAEGKKISARTKGESFSVSKIWLWSKKGKFSNSSETNIDGPSVNIDIPMIKTAQFM</sequence>
<dbReference type="PANTHER" id="PTHR48010">
    <property type="entry name" value="OS05G0588300 PROTEIN"/>
    <property type="match status" value="1"/>
</dbReference>
<keyword evidence="24" id="KW-1185">Reference proteome</keyword>
<evidence type="ECO:0000256" key="20">
    <source>
        <dbReference type="SAM" id="SignalP"/>
    </source>
</evidence>
<feature type="transmembrane region" description="Helical" evidence="19">
    <location>
        <begin position="253"/>
        <end position="275"/>
    </location>
</feature>
<dbReference type="OMA" id="GHAYSTF"/>
<evidence type="ECO:0000256" key="18">
    <source>
        <dbReference type="PROSITE-ProRule" id="PRU10141"/>
    </source>
</evidence>
<evidence type="ECO:0000256" key="5">
    <source>
        <dbReference type="ARBA" id="ARBA00022614"/>
    </source>
</evidence>
<keyword evidence="8" id="KW-0479">Metal-binding</keyword>
<dbReference type="GO" id="GO:0005524">
    <property type="term" value="F:ATP binding"/>
    <property type="evidence" value="ECO:0007669"/>
    <property type="project" value="UniProtKB-UniRule"/>
</dbReference>
<reference evidence="23" key="1">
    <citation type="journal article" date="2012" name="Nature">
        <title>The tomato genome sequence provides insights into fleshy fruit evolution.</title>
        <authorList>
            <consortium name="Tomato Genome Consortium"/>
        </authorList>
    </citation>
    <scope>NUCLEOTIDE SEQUENCE [LARGE SCALE GENOMIC DNA]</scope>
    <source>
        <strain evidence="23">cv. Heinz 1706</strain>
    </source>
</reference>
<keyword evidence="6" id="KW-0808">Transferase</keyword>
<dbReference type="SMART" id="SM00184">
    <property type="entry name" value="RING"/>
    <property type="match status" value="1"/>
</dbReference>
<dbReference type="Gene3D" id="1.10.510.10">
    <property type="entry name" value="Transferase(Phosphotransferase) domain 1"/>
    <property type="match status" value="1"/>
</dbReference>
<dbReference type="AlphaFoldDB" id="A0A3Q7FR60"/>
<evidence type="ECO:0000259" key="22">
    <source>
        <dbReference type="PROSITE" id="PS50089"/>
    </source>
</evidence>
<dbReference type="InterPro" id="IPR011009">
    <property type="entry name" value="Kinase-like_dom_sf"/>
</dbReference>
<dbReference type="InterPro" id="IPR050994">
    <property type="entry name" value="At_inactive_RLKs"/>
</dbReference>
<dbReference type="SUPFAM" id="SSF56112">
    <property type="entry name" value="Protein kinase-like (PK-like)"/>
    <property type="match status" value="1"/>
</dbReference>
<evidence type="ECO:0000256" key="7">
    <source>
        <dbReference type="ARBA" id="ARBA00022692"/>
    </source>
</evidence>
<evidence type="ECO:0000256" key="19">
    <source>
        <dbReference type="SAM" id="Phobius"/>
    </source>
</evidence>
<dbReference type="EC" id="2.3.2.27" evidence="4"/>
<dbReference type="PANTHER" id="PTHR48010:SF22">
    <property type="entry name" value="OS09G0376600 PROTEIN"/>
    <property type="match status" value="1"/>
</dbReference>
<dbReference type="PROSITE" id="PS00107">
    <property type="entry name" value="PROTEIN_KINASE_ATP"/>
    <property type="match status" value="1"/>
</dbReference>
<comment type="similarity">
    <text evidence="16">Belongs to the RING-type zinc finger family. ATL subfamily.</text>
</comment>
<comment type="catalytic activity">
    <reaction evidence="1">
        <text>S-ubiquitinyl-[E2 ubiquitin-conjugating enzyme]-L-cysteine + [acceptor protein]-L-lysine = [E2 ubiquitin-conjugating enzyme]-L-cysteine + N(6)-ubiquitinyl-[acceptor protein]-L-lysine.</text>
        <dbReference type="EC" id="2.3.2.27"/>
    </reaction>
</comment>
<evidence type="ECO:0000256" key="8">
    <source>
        <dbReference type="ARBA" id="ARBA00022723"/>
    </source>
</evidence>
<accession>A0A3Q7FR60</accession>
<keyword evidence="9 20" id="KW-0732">Signal</keyword>
<dbReference type="GO" id="GO:0008270">
    <property type="term" value="F:zinc ion binding"/>
    <property type="evidence" value="ECO:0007669"/>
    <property type="project" value="UniProtKB-KW"/>
</dbReference>
<evidence type="ECO:0000256" key="15">
    <source>
        <dbReference type="ARBA" id="ARBA00023136"/>
    </source>
</evidence>
<dbReference type="Gene3D" id="3.30.200.20">
    <property type="entry name" value="Phosphorylase Kinase, domain 1"/>
    <property type="match status" value="1"/>
</dbReference>
<dbReference type="InterPro" id="IPR000719">
    <property type="entry name" value="Prot_kinase_dom"/>
</dbReference>
<evidence type="ECO:0000256" key="6">
    <source>
        <dbReference type="ARBA" id="ARBA00022679"/>
    </source>
</evidence>
<evidence type="ECO:0000256" key="16">
    <source>
        <dbReference type="ARBA" id="ARBA00024209"/>
    </source>
</evidence>
<keyword evidence="5" id="KW-0433">Leucine-rich repeat</keyword>
<proteinExistence type="inferred from homology"/>
<evidence type="ECO:0000259" key="21">
    <source>
        <dbReference type="PROSITE" id="PS50011"/>
    </source>
</evidence>
<name>A0A3Q7FR60_SOLLC</name>
<dbReference type="Gene3D" id="3.30.40.10">
    <property type="entry name" value="Zinc/RING finger domain, C3HC4 (zinc finger)"/>
    <property type="match status" value="1"/>
</dbReference>
<dbReference type="InterPro" id="IPR017441">
    <property type="entry name" value="Protein_kinase_ATP_BS"/>
</dbReference>
<dbReference type="SUPFAM" id="SSF52058">
    <property type="entry name" value="L domain-like"/>
    <property type="match status" value="1"/>
</dbReference>
<feature type="binding site" evidence="18">
    <location>
        <position position="370"/>
    </location>
    <ligand>
        <name>ATP</name>
        <dbReference type="ChEBI" id="CHEBI:30616"/>
    </ligand>
</feature>
<dbReference type="Proteomes" id="UP000004994">
    <property type="component" value="Chromosome 3"/>
</dbReference>
<reference evidence="23" key="2">
    <citation type="submission" date="2019-01" db="UniProtKB">
        <authorList>
            <consortium name="EnsemblPlants"/>
        </authorList>
    </citation>
    <scope>IDENTIFICATION</scope>
    <source>
        <strain evidence="23">cv. Heinz 1706</strain>
    </source>
</reference>
<evidence type="ECO:0000256" key="2">
    <source>
        <dbReference type="ARBA" id="ARBA00004167"/>
    </source>
</evidence>
<dbReference type="Pfam" id="PF07714">
    <property type="entry name" value="PK_Tyr_Ser-Thr"/>
    <property type="match status" value="1"/>
</dbReference>
<feature type="chain" id="PRO_5018593756" description="RING-type E3 ubiquitin transferase" evidence="20">
    <location>
        <begin position="26"/>
        <end position="884"/>
    </location>
</feature>